<evidence type="ECO:0000313" key="1">
    <source>
        <dbReference type="EMBL" id="KAJ7548398.1"/>
    </source>
</evidence>
<accession>A0ACC2D2A1</accession>
<proteinExistence type="predicted"/>
<dbReference type="Proteomes" id="UP001162992">
    <property type="component" value="Chromosome 7"/>
</dbReference>
<reference evidence="2" key="1">
    <citation type="journal article" date="2024" name="Proc. Natl. Acad. Sci. U.S.A.">
        <title>Extraordinary preservation of gene collinearity over three hundred million years revealed in homosporous lycophytes.</title>
        <authorList>
            <person name="Li C."/>
            <person name="Wickell D."/>
            <person name="Kuo L.Y."/>
            <person name="Chen X."/>
            <person name="Nie B."/>
            <person name="Liao X."/>
            <person name="Peng D."/>
            <person name="Ji J."/>
            <person name="Jenkins J."/>
            <person name="Williams M."/>
            <person name="Shu S."/>
            <person name="Plott C."/>
            <person name="Barry K."/>
            <person name="Rajasekar S."/>
            <person name="Grimwood J."/>
            <person name="Han X."/>
            <person name="Sun S."/>
            <person name="Hou Z."/>
            <person name="He W."/>
            <person name="Dai G."/>
            <person name="Sun C."/>
            <person name="Schmutz J."/>
            <person name="Leebens-Mack J.H."/>
            <person name="Li F.W."/>
            <person name="Wang L."/>
        </authorList>
    </citation>
    <scope>NUCLEOTIDE SEQUENCE [LARGE SCALE GENOMIC DNA]</scope>
    <source>
        <strain evidence="2">cv. PW_Plant_1</strain>
    </source>
</reference>
<name>A0ACC2D2A1_DIPCM</name>
<evidence type="ECO:0000313" key="2">
    <source>
        <dbReference type="Proteomes" id="UP001162992"/>
    </source>
</evidence>
<dbReference type="EMBL" id="CM055098">
    <property type="protein sequence ID" value="KAJ7548398.1"/>
    <property type="molecule type" value="Genomic_DNA"/>
</dbReference>
<gene>
    <name evidence="1" type="ORF">O6H91_07G010100</name>
</gene>
<comment type="caution">
    <text evidence="1">The sequence shown here is derived from an EMBL/GenBank/DDBJ whole genome shotgun (WGS) entry which is preliminary data.</text>
</comment>
<sequence length="1623" mass="185484">MEDDDFGDLYTDVEPQRENKYSRGVSLQVSGQNIYNDYDEDEDEVEVGLYTSLKDAVHSDPKERTLNLSSHASAIETFESCEKDSEELLLYGLLDDGSFQDGSKEQHSFVKVENQHSIHHESPSLKAIEAFEDVKDGEKEKQKEMLHDRIVAEDKLEHFEEQLKVESSDDTDNTVIGKDSQELKKSIINDDEEEEGDFGAEITPPGLSLGANIPDFSAEDEVEEDWAQKDVRGFGTEAGGNNDVDSDSEDDLKILLNDDNPMYASSERAMDRIVEGSEDEDEEDLVIVAGDEPPDDREWGEDQTQPLEASVPASSAGACVPGLVAGAPMDERGQGSKANSSAGGSMSAPRLGYSGKPYHPQPHHSQFKYVRPGLTPVGGPNSSTTTSAQATVPGPKIPSGTGSWASGRGVGGPSMSGRGDWGGAGRSSGSQRPILGAGMLFGHNARNFQYGMEFSLPPSKSVFDIDLDAFEDKPWRHPNADITDYFNFNFNESSWKQYCSQLAQLRLEATMQSKIRVYVSGRSDQEYDPDLPPELRAAAGVHEGSGEINHAQSRMQDNGHHSIGGRGQGAGRGRGMFPIGRAIQVEGGGAERIPSSDLRRQRVRDFDSVIQCFPPIEQIVLHDPEAEEENDGPDVVEETPAPAEQALIEHDEDYEDDDEEKKSVKFEKERRLYQSGNLNQDLEPVLNSWGRNNPRGVIPNVGPRGRSGLSNVSLMDTDGQGKFHSGPGRPGESHPDHIPDYGILPGPPFGPPPMARGGIGRPIYGGPRPGMPLPGLLSNAGMPDRMRPVLPRVDYNESARQRVPRILTPPHRLSSQGRVHDSDEEHSKSSEVQRGSKGSRARSESKEQNNSQQEWHKEDVQRTTTPALEALIDQDLEQDNMGPLHCEVLDQRKRSLSQDNQDDDEGLDAHSEERNLQQISKRQKIYTLDDRSKSGSDIMKPHNASESETSKDVSESSQQHSSQQSVEEENSNSLLKEKLSAPAVNNSDDLERDVLVKEWEPSNSRLHRPEGDTRVMRQERVLRKEGRRDEWYELRPFRQREDNIGRSAKVDHMMDRRGMVERDVRLQRREEEPLSKKKEDDPKRRDHPEEHWHWRERERERERDRERDRERERERERDDVQLKERREVQRRKAEEDMYHRQRKEDESARDPEKERDELLKERRDLQRRKTMDDDVYHRQRKEDENARDAKIRRHNENKFWPAYNRDETRARQDIRPVQGARDDYAKDRHRSDNQRPKLRERSDQLRDGDGRTRHFDVRNELVEEDHKMQRDRNTRHDGTVNIRKGYPDPQRQADAPSPYKDRHRWTTNLTKGGEQGRNGSRSMMHEYASKHSSGSKKLKIEDYQRKEFNDKAYSRISDDKGADTSRPGRMDKRSLGQKSSHGVARRSKVENHEAHFLSKDEDYPQNRSLSFEDDHEDRRKGRSKLERWSSQKEKAQLSSKVTSKDEKMKALEEVQHSGTQIDDRHKEEMTSSNKRHRVDRKRDRSQEDQSQLSETGVKDPKLKHHVLLPHASSSQEQEKHLKEDGKEDLASEALDDPSEKVSKKEGAEEHFKDRQQRQSDMAASLARRKERFRLQAKNDSDSERKHMQVDDEMEQKQEQNRQSEIIEEVKQERPARKRRWGGG</sequence>
<organism evidence="1 2">
    <name type="scientific">Diphasiastrum complanatum</name>
    <name type="common">Issler's clubmoss</name>
    <name type="synonym">Lycopodium complanatum</name>
    <dbReference type="NCBI Taxonomy" id="34168"/>
    <lineage>
        <taxon>Eukaryota</taxon>
        <taxon>Viridiplantae</taxon>
        <taxon>Streptophyta</taxon>
        <taxon>Embryophyta</taxon>
        <taxon>Tracheophyta</taxon>
        <taxon>Lycopodiopsida</taxon>
        <taxon>Lycopodiales</taxon>
        <taxon>Lycopodiaceae</taxon>
        <taxon>Lycopodioideae</taxon>
        <taxon>Diphasiastrum</taxon>
    </lineage>
</organism>
<protein>
    <submittedName>
        <fullName evidence="1">Uncharacterized protein</fullName>
    </submittedName>
</protein>
<keyword evidence="2" id="KW-1185">Reference proteome</keyword>